<reference evidence="1" key="1">
    <citation type="submission" date="2022-10" db="EMBL/GenBank/DDBJ databases">
        <title>Comparative genomic analysis of Cohnella hashimotonis sp. nov., isolated from the International Space Station.</title>
        <authorList>
            <person name="Simpson A."/>
            <person name="Venkateswaran K."/>
        </authorList>
    </citation>
    <scope>NUCLEOTIDE SEQUENCE</scope>
    <source>
        <strain evidence="1">DSM 28161</strain>
    </source>
</reference>
<proteinExistence type="predicted"/>
<dbReference type="Gene3D" id="4.10.810.10">
    <property type="entry name" value="Virus Scaffolding Protein, Chain A"/>
    <property type="match status" value="1"/>
</dbReference>
<organism evidence="1 2">
    <name type="scientific">Cohnella rhizosphaerae</name>
    <dbReference type="NCBI Taxonomy" id="1457232"/>
    <lineage>
        <taxon>Bacteria</taxon>
        <taxon>Bacillati</taxon>
        <taxon>Bacillota</taxon>
        <taxon>Bacilli</taxon>
        <taxon>Bacillales</taxon>
        <taxon>Paenibacillaceae</taxon>
        <taxon>Cohnella</taxon>
    </lineage>
</organism>
<evidence type="ECO:0000313" key="2">
    <source>
        <dbReference type="Proteomes" id="UP001153404"/>
    </source>
</evidence>
<keyword evidence="2" id="KW-1185">Reference proteome</keyword>
<accession>A0A9X4KZA3</accession>
<evidence type="ECO:0000313" key="1">
    <source>
        <dbReference type="EMBL" id="MDG0813278.1"/>
    </source>
</evidence>
<dbReference type="Proteomes" id="UP001153404">
    <property type="component" value="Unassembled WGS sequence"/>
</dbReference>
<gene>
    <name evidence="1" type="ORF">OMP40_31300</name>
</gene>
<name>A0A9X4KZA3_9BACL</name>
<dbReference type="AlphaFoldDB" id="A0A9X4KZA3"/>
<dbReference type="InterPro" id="IPR027393">
    <property type="entry name" value="Virus_scaffolding_prot_C"/>
</dbReference>
<protein>
    <submittedName>
        <fullName evidence="1">IDEAL domain-containing protein</fullName>
    </submittedName>
</protein>
<dbReference type="RefSeq" id="WP_277537106.1">
    <property type="nucleotide sequence ID" value="NZ_JAPDIA010000008.1"/>
</dbReference>
<sequence length="125" mass="13627">MRFEMGEWVAGRTSQGELIQGFVNSILSMQGAAGIYVTASDRVEAIGTEIAVPVGSLRSLPQATKFNEEQLRNLIDVSLAIRDTAWFGELTGELASLQSAAGERRFSETDVPVAWRNRLGLIAQE</sequence>
<dbReference type="EMBL" id="JAPDIA010000008">
    <property type="protein sequence ID" value="MDG0813278.1"/>
    <property type="molecule type" value="Genomic_DNA"/>
</dbReference>
<comment type="caution">
    <text evidence="1">The sequence shown here is derived from an EMBL/GenBank/DDBJ whole genome shotgun (WGS) entry which is preliminary data.</text>
</comment>